<dbReference type="GeneID" id="95684694"/>
<accession>A0A1N6SXH4</accession>
<evidence type="ECO:0000313" key="2">
    <source>
        <dbReference type="EMBL" id="SIQ45771.1"/>
    </source>
</evidence>
<sequence>MPRTPAPPPRSEEHPRRPDARRDPRSVRAAYRSFLDHGVLPRGVHPLVADSWRRSVHSGVDPEAPRTDSGLAHDDLVAYREAHPLAGVMPVVRELVVDAAADDGLVVAVSDDAGRLLWVEGDRALRDAVDRVGFVEGSVWREERVGTNAPGTALATRSPVQVLGAEHFSRPVQAFSCTAVPVHDPASGRVLGVLDVTGRQSAASGVVLSLVRATVLSLERELAQRAAATGPDDGPGRLPGPPRDGAPELLVLGTAPVLRSPDGLDHRLSLRHAEILVLLATHPRGLSADELAVLLHPGELSDVTVRAEVSRLRRVAGALLAGSRPYRLARPLRTDADVVRDHLAVGDVRGAVAAYRAPLLPRSGAPAVEHLRAELAAELRTAVVAAGGADVLDAWTRTDDGAEDHAAWTRLQRVADHGSPLWLRARAHLDLLDDELA</sequence>
<evidence type="ECO:0000313" key="3">
    <source>
        <dbReference type="Proteomes" id="UP000186235"/>
    </source>
</evidence>
<dbReference type="InterPro" id="IPR029016">
    <property type="entry name" value="GAF-like_dom_sf"/>
</dbReference>
<name>A0A1N6SXH4_9MICO</name>
<dbReference type="AlphaFoldDB" id="A0A1N6SXH4"/>
<keyword evidence="3" id="KW-1185">Reference proteome</keyword>
<feature type="region of interest" description="Disordered" evidence="1">
    <location>
        <begin position="1"/>
        <end position="26"/>
    </location>
</feature>
<proteinExistence type="predicted"/>
<dbReference type="EMBL" id="FTMI01000004">
    <property type="protein sequence ID" value="SIQ45771.1"/>
    <property type="molecule type" value="Genomic_DNA"/>
</dbReference>
<evidence type="ECO:0000256" key="1">
    <source>
        <dbReference type="SAM" id="MobiDB-lite"/>
    </source>
</evidence>
<dbReference type="Proteomes" id="UP000186235">
    <property type="component" value="Unassembled WGS sequence"/>
</dbReference>
<dbReference type="RefSeq" id="WP_082774259.1">
    <property type="nucleotide sequence ID" value="NZ_FTMI01000004.1"/>
</dbReference>
<dbReference type="Gene3D" id="3.30.450.40">
    <property type="match status" value="1"/>
</dbReference>
<reference evidence="3" key="1">
    <citation type="submission" date="2017-01" db="EMBL/GenBank/DDBJ databases">
        <authorList>
            <person name="Varghese N."/>
            <person name="Submissions S."/>
        </authorList>
    </citation>
    <scope>NUCLEOTIDE SEQUENCE [LARGE SCALE GENOMIC DNA]</scope>
    <source>
        <strain evidence="3">3bp</strain>
    </source>
</reference>
<gene>
    <name evidence="2" type="ORF">SAMN05518682_2570</name>
</gene>
<protein>
    <submittedName>
        <fullName evidence="2">Uncharacterized protein</fullName>
    </submittedName>
</protein>
<feature type="region of interest" description="Disordered" evidence="1">
    <location>
        <begin position="226"/>
        <end position="246"/>
    </location>
</feature>
<feature type="compositionally biased region" description="Basic and acidic residues" evidence="1">
    <location>
        <begin position="10"/>
        <end position="26"/>
    </location>
</feature>
<organism evidence="2 3">
    <name type="scientific">Cellulosimicrobium aquatile</name>
    <dbReference type="NCBI Taxonomy" id="1612203"/>
    <lineage>
        <taxon>Bacteria</taxon>
        <taxon>Bacillati</taxon>
        <taxon>Actinomycetota</taxon>
        <taxon>Actinomycetes</taxon>
        <taxon>Micrococcales</taxon>
        <taxon>Promicromonosporaceae</taxon>
        <taxon>Cellulosimicrobium</taxon>
    </lineage>
</organism>